<dbReference type="Proteomes" id="UP000814010">
    <property type="component" value="Unassembled WGS sequence"/>
</dbReference>
<protein>
    <submittedName>
        <fullName evidence="1">Toluene tolerance protein</fullName>
    </submittedName>
</protein>
<comment type="caution">
    <text evidence="1">The sequence shown here is derived from an EMBL/GenBank/DDBJ whole genome shotgun (WGS) entry which is preliminary data.</text>
</comment>
<dbReference type="InterPro" id="IPR011009">
    <property type="entry name" value="Kinase-like_dom_sf"/>
</dbReference>
<organism evidence="1 2">
    <name type="scientific">Pseudomonas syringae</name>
    <dbReference type="NCBI Taxonomy" id="317"/>
    <lineage>
        <taxon>Bacteria</taxon>
        <taxon>Pseudomonadati</taxon>
        <taxon>Pseudomonadota</taxon>
        <taxon>Gammaproteobacteria</taxon>
        <taxon>Pseudomonadales</taxon>
        <taxon>Pseudomonadaceae</taxon>
        <taxon>Pseudomonas</taxon>
    </lineage>
</organism>
<dbReference type="AlphaFoldDB" id="A0A9Q4A8D0"/>
<reference evidence="1" key="1">
    <citation type="submission" date="2019-11" db="EMBL/GenBank/DDBJ databases">
        <title>Epiphytic Pseudomonas syringae from cherry orchards.</title>
        <authorList>
            <person name="Hulin M.T."/>
        </authorList>
    </citation>
    <scope>NUCLEOTIDE SEQUENCE</scope>
    <source>
        <strain evidence="1">PA-2-5E</strain>
    </source>
</reference>
<sequence>MQKLDHTAYLDLREGAEVLESDRNGDKVLRLSNGTMLKLFRRKRLLSSAIWAPYAQRFADNCQALHARGIDCPKVLQVYRIPGIERDAVHYDPLPGHTLRQLLDEPRDTLRAAL</sequence>
<proteinExistence type="predicted"/>
<name>A0A9Q4A8D0_PSESX</name>
<accession>A0A9Q4A8D0</accession>
<evidence type="ECO:0000313" key="1">
    <source>
        <dbReference type="EMBL" id="MCF5632082.1"/>
    </source>
</evidence>
<gene>
    <name evidence="1" type="ORF">GIV53_22895</name>
</gene>
<dbReference type="SUPFAM" id="SSF56112">
    <property type="entry name" value="Protein kinase-like (PK-like)"/>
    <property type="match status" value="1"/>
</dbReference>
<feature type="non-terminal residue" evidence="1">
    <location>
        <position position="114"/>
    </location>
</feature>
<dbReference type="EMBL" id="WKAE01000369">
    <property type="protein sequence ID" value="MCF5632082.1"/>
    <property type="molecule type" value="Genomic_DNA"/>
</dbReference>
<evidence type="ECO:0000313" key="2">
    <source>
        <dbReference type="Proteomes" id="UP000814010"/>
    </source>
</evidence>